<keyword evidence="1" id="KW-1133">Transmembrane helix</keyword>
<accession>A0A3G1B3V8</accession>
<reference evidence="2 3" key="1">
    <citation type="journal article" date="2016" name="Sci. Rep.">
        <title>A novel ammonia-oxidizing archaeon from wastewater treatment plant: Its enrichment, physiological and genomic characteristics.</title>
        <authorList>
            <person name="Li Y."/>
            <person name="Ding K."/>
            <person name="Wen X."/>
            <person name="Zhang B."/>
            <person name="Shen B."/>
            <person name="Yang Y."/>
        </authorList>
    </citation>
    <scope>NUCLEOTIDE SEQUENCE [LARGE SCALE GENOMIC DNA]</scope>
    <source>
        <strain evidence="2 3">SAT1</strain>
    </source>
</reference>
<evidence type="ECO:0000313" key="3">
    <source>
        <dbReference type="Proteomes" id="UP000266745"/>
    </source>
</evidence>
<evidence type="ECO:0000256" key="1">
    <source>
        <dbReference type="SAM" id="Phobius"/>
    </source>
</evidence>
<dbReference type="KEGG" id="tah:SU86_000885"/>
<keyword evidence="1" id="KW-0812">Transmembrane</keyword>
<evidence type="ECO:0000313" key="2">
    <source>
        <dbReference type="EMBL" id="AJZ76539.1"/>
    </source>
</evidence>
<gene>
    <name evidence="2" type="ORF">SU86_000885</name>
</gene>
<keyword evidence="3" id="KW-1185">Reference proteome</keyword>
<dbReference type="OrthoDB" id="3147at2157"/>
<keyword evidence="1" id="KW-0472">Membrane</keyword>
<dbReference type="GeneID" id="24874932"/>
<proteinExistence type="predicted"/>
<protein>
    <submittedName>
        <fullName evidence="2">Uncharacterized protein</fullName>
    </submittedName>
</protein>
<dbReference type="EMBL" id="CP011097">
    <property type="protein sequence ID" value="AJZ76539.1"/>
    <property type="molecule type" value="Genomic_DNA"/>
</dbReference>
<organism evidence="2 3">
    <name type="scientific">Candidatus Nitrosotenuis cloacae</name>
    <dbReference type="NCBI Taxonomy" id="1603555"/>
    <lineage>
        <taxon>Archaea</taxon>
        <taxon>Nitrososphaerota</taxon>
        <taxon>Candidatus Nitrosotenuis</taxon>
    </lineage>
</organism>
<sequence length="62" mass="6833">MVLVYVGIGIAVLIAIFLFKKILSSSPSNAFKFEIFCKKCGAKTGGLKCSRCESSSKKQNWR</sequence>
<feature type="transmembrane region" description="Helical" evidence="1">
    <location>
        <begin position="6"/>
        <end position="23"/>
    </location>
</feature>
<dbReference type="RefSeq" id="WP_048187643.1">
    <property type="nucleotide sequence ID" value="NZ_CP011097.1"/>
</dbReference>
<dbReference type="AlphaFoldDB" id="A0A3G1B3V8"/>
<name>A0A3G1B3V8_9ARCH</name>
<dbReference type="Proteomes" id="UP000266745">
    <property type="component" value="Chromosome"/>
</dbReference>